<proteinExistence type="predicted"/>
<evidence type="ECO:0000313" key="1">
    <source>
        <dbReference type="EMBL" id="HEF87170.1"/>
    </source>
</evidence>
<dbReference type="PANTHER" id="PTHR42824">
    <property type="entry name" value="GLUTAMINE AMIDOTRANSFERASE"/>
    <property type="match status" value="1"/>
</dbReference>
<evidence type="ECO:0008006" key="2">
    <source>
        <dbReference type="Google" id="ProtNLM"/>
    </source>
</evidence>
<gene>
    <name evidence="1" type="ORF">ENP55_02515</name>
</gene>
<dbReference type="InterPro" id="IPR029055">
    <property type="entry name" value="Ntn_hydrolases_N"/>
</dbReference>
<organism evidence="1">
    <name type="scientific">Thermosphaera aggregans</name>
    <dbReference type="NCBI Taxonomy" id="54254"/>
    <lineage>
        <taxon>Archaea</taxon>
        <taxon>Thermoproteota</taxon>
        <taxon>Thermoprotei</taxon>
        <taxon>Desulfurococcales</taxon>
        <taxon>Desulfurococcaceae</taxon>
        <taxon>Thermosphaera</taxon>
    </lineage>
</organism>
<sequence>MCRLLMAWLGRDGLDKIELITEAFVKSSEHDRYLEKASGGKSLSHDDGWGMVAIGLAGGKPSVLKHRSIRPVFDVESLRMINLLRSRLKRYDEVVILIHSRKASRNEPYGEDYLHPFITLLENGAAWFAHNGGADKLKLANLLGVYPWIRVDSELLGYYIVEKIDDCLRNGSGLDECVAETYDSSMEFIPSCNGFNTGLMMLLGNNPYLYSTHWVGQPCSDQALLDYYKTVAFKIGDSMVAGSITILDYLPQDSSISEISILEPGLYRVLKTGLTRLKKY</sequence>
<accession>A0A7C2BKE9</accession>
<name>A0A7C2BKE9_9CREN</name>
<dbReference type="PANTHER" id="PTHR42824:SF1">
    <property type="entry name" value="GLUTAMINE AMIDOTRANSFERASE YAFJ-RELATED"/>
    <property type="match status" value="1"/>
</dbReference>
<dbReference type="SUPFAM" id="SSF56235">
    <property type="entry name" value="N-terminal nucleophile aminohydrolases (Ntn hydrolases)"/>
    <property type="match status" value="1"/>
</dbReference>
<comment type="caution">
    <text evidence="1">The sequence shown here is derived from an EMBL/GenBank/DDBJ whole genome shotgun (WGS) entry which is preliminary data.</text>
</comment>
<reference evidence="1" key="1">
    <citation type="journal article" date="2020" name="mSystems">
        <title>Genome- and Community-Level Interaction Insights into Carbon Utilization and Element Cycling Functions of Hydrothermarchaeota in Hydrothermal Sediment.</title>
        <authorList>
            <person name="Zhou Z."/>
            <person name="Liu Y."/>
            <person name="Xu W."/>
            <person name="Pan J."/>
            <person name="Luo Z.H."/>
            <person name="Li M."/>
        </authorList>
    </citation>
    <scope>NUCLEOTIDE SEQUENCE [LARGE SCALE GENOMIC DNA]</scope>
    <source>
        <strain evidence="1">SpSt-23</strain>
    </source>
</reference>
<dbReference type="AlphaFoldDB" id="A0A7C2BKE9"/>
<dbReference type="Gene3D" id="3.60.20.10">
    <property type="entry name" value="Glutamine Phosphoribosylpyrophosphate, subunit 1, domain 1"/>
    <property type="match status" value="1"/>
</dbReference>
<protein>
    <recommendedName>
        <fullName evidence="2">Glutamine amidotransferase type-2 domain-containing protein</fullName>
    </recommendedName>
</protein>
<dbReference type="EMBL" id="DSJT01000011">
    <property type="protein sequence ID" value="HEF87170.1"/>
    <property type="molecule type" value="Genomic_DNA"/>
</dbReference>